<feature type="region of interest" description="Disordered" evidence="1">
    <location>
        <begin position="644"/>
        <end position="686"/>
    </location>
</feature>
<dbReference type="Proteomes" id="UP000750711">
    <property type="component" value="Unassembled WGS sequence"/>
</dbReference>
<gene>
    <name evidence="2" type="ORF">GP486_007648</name>
</gene>
<accession>A0A9P8IJB7</accession>
<feature type="compositionally biased region" description="Basic and acidic residues" evidence="1">
    <location>
        <begin position="146"/>
        <end position="158"/>
    </location>
</feature>
<feature type="compositionally biased region" description="Polar residues" evidence="1">
    <location>
        <begin position="88"/>
        <end position="101"/>
    </location>
</feature>
<comment type="caution">
    <text evidence="2">The sequence shown here is derived from an EMBL/GenBank/DDBJ whole genome shotgun (WGS) entry which is preliminary data.</text>
</comment>
<dbReference type="EMBL" id="JAGHQM010002296">
    <property type="protein sequence ID" value="KAH0550989.1"/>
    <property type="molecule type" value="Genomic_DNA"/>
</dbReference>
<feature type="compositionally biased region" description="Polar residues" evidence="1">
    <location>
        <begin position="356"/>
        <end position="373"/>
    </location>
</feature>
<feature type="compositionally biased region" description="Pro residues" evidence="1">
    <location>
        <begin position="291"/>
        <end position="301"/>
    </location>
</feature>
<sequence length="1090" mass="118961">MPLPPPPRAPPPNARSQSMTRTPTDESSSSTRSFSNPITAAPTRRPLAHGSTLPTVPPTPADWVDEDDAAAQRGRLPNHAPGRGLRLDTSQAAVSRTSSTGYDEDFTASAATATPSAVSAVPLPSGTHQEHLEDATPPGGLARARAVRDPSAKGIRERRVESRIGRVLATEPATAIEPSNNPWADSMVSEPLVLPADLVISSAGPSCGIQRRLTITKSTPRNANTPGSSKSPNSPNHPESEQSTNTTPRRPESSHGIGIPLPAAATPPFSPGHIATVFPKEIVGGGGSSPAIPPKALPTPPLQQQQQQQQHRQDSIVLAASPLELSVPATTTNRPVSHLLHIPNPGMVDPAPLSPARTSSRPGSRQNRQSLQNPIDGDTDDFAQAAIERHNSFTKLEAAAKTDRDRVELFAEFIVKESRIRRERYAAAMDSMGSEILELTRDLFRPPVVGVRRASGGLSPSSSVGSDWPRDPSQVTSSHHGSLSAAVHGPYPSSPRAPHPSNPPPDSPAGSIGSNSQNRPESAWWGQYMPSLSPIPSLSVSDMPDEMSSRGRAPSRWWEASQEGSIGIGGRVFERSRRESKYMGVPREARESLQWEVEGRSTSSSGRASGKTASGPPATQNGWYSMNEYPPEKVDLDEQAVTAVIPLPPPPPRPPLPAQVSAPPPPPPPPPVQQQHRPSSSGSEANKLDVSRLITLPPPHPRHHPAVNNSHPDLTAFRTIVRSLGDFAEIQTVRDEHAVKSEQLQEETRKESRRRNSLVRGDIQRKVAAGSMSYAEAARVEAELEAEGKEEKRKWAQAEFDRFQNDVVKVLNAMLLQRITTATASFDQLRGKLFVDAQERSPNMTQEEGDEQPELLEKLTLLKWLFEVREALHREVYDLLSERNEKYKVMVLTPYRLSGKEDKIREAESFFLKDGQDRKAAFEKETLKRLEEFVEVIEQNVVRGVEVQLSAFWDIAPPLLDVIKKIPQDPRCVAGFGIQIPAAEYEENPSYHEHPLQYLYSLLCHAEKSTYQFIESQTNLLCLLHEVKSAVAAANCKVLESAGNSSSSSSSGGGGVVIVEDLRREEEKRLTDDLKEKVRTVEEQWKEALG</sequence>
<feature type="region of interest" description="Disordered" evidence="1">
    <location>
        <begin position="1"/>
        <end position="158"/>
    </location>
</feature>
<organism evidence="2 3">
    <name type="scientific">Trichoglossum hirsutum</name>
    <dbReference type="NCBI Taxonomy" id="265104"/>
    <lineage>
        <taxon>Eukaryota</taxon>
        <taxon>Fungi</taxon>
        <taxon>Dikarya</taxon>
        <taxon>Ascomycota</taxon>
        <taxon>Pezizomycotina</taxon>
        <taxon>Geoglossomycetes</taxon>
        <taxon>Geoglossales</taxon>
        <taxon>Geoglossaceae</taxon>
        <taxon>Trichoglossum</taxon>
    </lineage>
</organism>
<feature type="region of interest" description="Disordered" evidence="1">
    <location>
        <begin position="578"/>
        <end position="630"/>
    </location>
</feature>
<feature type="compositionally biased region" description="Low complexity" evidence="1">
    <location>
        <begin position="600"/>
        <end position="615"/>
    </location>
</feature>
<feature type="compositionally biased region" description="Pro residues" evidence="1">
    <location>
        <begin position="492"/>
        <end position="507"/>
    </location>
</feature>
<feature type="region of interest" description="Disordered" evidence="1">
    <location>
        <begin position="210"/>
        <end position="314"/>
    </location>
</feature>
<protein>
    <submittedName>
        <fullName evidence="2">Uncharacterized protein</fullName>
    </submittedName>
</protein>
<reference evidence="2" key="1">
    <citation type="submission" date="2021-03" db="EMBL/GenBank/DDBJ databases">
        <title>Comparative genomics and phylogenomic investigation of the class Geoglossomycetes provide insights into ecological specialization and systematics.</title>
        <authorList>
            <person name="Melie T."/>
            <person name="Pirro S."/>
            <person name="Miller A.N."/>
            <person name="Quandt A."/>
        </authorList>
    </citation>
    <scope>NUCLEOTIDE SEQUENCE</scope>
    <source>
        <strain evidence="2">CAQ_001_2017</strain>
    </source>
</reference>
<feature type="region of interest" description="Disordered" evidence="1">
    <location>
        <begin position="453"/>
        <end position="563"/>
    </location>
</feature>
<dbReference type="AlphaFoldDB" id="A0A9P8IJB7"/>
<feature type="compositionally biased region" description="Pro residues" evidence="1">
    <location>
        <begin position="1"/>
        <end position="13"/>
    </location>
</feature>
<evidence type="ECO:0000313" key="3">
    <source>
        <dbReference type="Proteomes" id="UP000750711"/>
    </source>
</evidence>
<feature type="compositionally biased region" description="Polar residues" evidence="1">
    <location>
        <begin position="213"/>
        <end position="248"/>
    </location>
</feature>
<feature type="compositionally biased region" description="Pro residues" evidence="1">
    <location>
        <begin position="646"/>
        <end position="672"/>
    </location>
</feature>
<feature type="compositionally biased region" description="Low complexity" evidence="1">
    <location>
        <begin position="107"/>
        <end position="122"/>
    </location>
</feature>
<feature type="region of interest" description="Disordered" evidence="1">
    <location>
        <begin position="336"/>
        <end position="379"/>
    </location>
</feature>
<keyword evidence="3" id="KW-1185">Reference proteome</keyword>
<proteinExistence type="predicted"/>
<feature type="compositionally biased region" description="Low complexity" evidence="1">
    <location>
        <begin position="530"/>
        <end position="541"/>
    </location>
</feature>
<evidence type="ECO:0000313" key="2">
    <source>
        <dbReference type="EMBL" id="KAH0550989.1"/>
    </source>
</evidence>
<feature type="compositionally biased region" description="Basic and acidic residues" evidence="1">
    <location>
        <begin position="578"/>
        <end position="599"/>
    </location>
</feature>
<name>A0A9P8IJB7_9PEZI</name>
<feature type="non-terminal residue" evidence="2">
    <location>
        <position position="1090"/>
    </location>
</feature>
<feature type="compositionally biased region" description="Low complexity" evidence="1">
    <location>
        <begin position="20"/>
        <end position="35"/>
    </location>
</feature>
<feature type="compositionally biased region" description="Low complexity" evidence="1">
    <location>
        <begin position="455"/>
        <end position="466"/>
    </location>
</feature>
<evidence type="ECO:0000256" key="1">
    <source>
        <dbReference type="SAM" id="MobiDB-lite"/>
    </source>
</evidence>